<keyword evidence="3" id="KW-1185">Reference proteome</keyword>
<accession>A0A804NDY8</accession>
<feature type="region of interest" description="Disordered" evidence="1">
    <location>
        <begin position="77"/>
        <end position="104"/>
    </location>
</feature>
<dbReference type="Proteomes" id="UP000007305">
    <property type="component" value="Chromosome 3"/>
</dbReference>
<evidence type="ECO:0000313" key="3">
    <source>
        <dbReference type="Proteomes" id="UP000007305"/>
    </source>
</evidence>
<name>A0A804NDY8_MAIZE</name>
<sequence>MFQRRRRMGRRVCLNGDRCPPSCPDANRIMAPPCQSATSGTLSCRCGGMPRYADFGSSQPFCLEACISSTRRRSPVILSRPRPSTEYSRHGGLPSHRFHLSGGV</sequence>
<evidence type="ECO:0000256" key="1">
    <source>
        <dbReference type="SAM" id="MobiDB-lite"/>
    </source>
</evidence>
<evidence type="ECO:0000313" key="2">
    <source>
        <dbReference type="EnsemblPlants" id="Zm00001eb154080_P001"/>
    </source>
</evidence>
<dbReference type="InParanoid" id="A0A804NDY8"/>
<reference evidence="2" key="3">
    <citation type="submission" date="2021-05" db="UniProtKB">
        <authorList>
            <consortium name="EnsemblPlants"/>
        </authorList>
    </citation>
    <scope>IDENTIFICATION</scope>
    <source>
        <strain evidence="2">cv. B73</strain>
    </source>
</reference>
<organism evidence="2 3">
    <name type="scientific">Zea mays</name>
    <name type="common">Maize</name>
    <dbReference type="NCBI Taxonomy" id="4577"/>
    <lineage>
        <taxon>Eukaryota</taxon>
        <taxon>Viridiplantae</taxon>
        <taxon>Streptophyta</taxon>
        <taxon>Embryophyta</taxon>
        <taxon>Tracheophyta</taxon>
        <taxon>Spermatophyta</taxon>
        <taxon>Magnoliopsida</taxon>
        <taxon>Liliopsida</taxon>
        <taxon>Poales</taxon>
        <taxon>Poaceae</taxon>
        <taxon>PACMAD clade</taxon>
        <taxon>Panicoideae</taxon>
        <taxon>Andropogonodae</taxon>
        <taxon>Andropogoneae</taxon>
        <taxon>Tripsacinae</taxon>
        <taxon>Zea</taxon>
    </lineage>
</organism>
<dbReference type="Gramene" id="Zm00001eb154080_T001">
    <property type="protein sequence ID" value="Zm00001eb154080_P001"/>
    <property type="gene ID" value="Zm00001eb154080"/>
</dbReference>
<reference evidence="3" key="1">
    <citation type="submission" date="2015-12" db="EMBL/GenBank/DDBJ databases">
        <title>Update maize B73 reference genome by single molecule sequencing technologies.</title>
        <authorList>
            <consortium name="Maize Genome Sequencing Project"/>
            <person name="Ware D."/>
        </authorList>
    </citation>
    <scope>NUCLEOTIDE SEQUENCE [LARGE SCALE GENOMIC DNA]</scope>
    <source>
        <strain evidence="3">cv. B73</strain>
    </source>
</reference>
<proteinExistence type="predicted"/>
<protein>
    <submittedName>
        <fullName evidence="2">Uncharacterized protein</fullName>
    </submittedName>
</protein>
<dbReference type="EnsemblPlants" id="Zm00001eb154080_T001">
    <property type="protein sequence ID" value="Zm00001eb154080_P001"/>
    <property type="gene ID" value="Zm00001eb154080"/>
</dbReference>
<dbReference type="AlphaFoldDB" id="A0A804NDY8"/>
<reference evidence="2" key="2">
    <citation type="submission" date="2019-07" db="EMBL/GenBank/DDBJ databases">
        <authorList>
            <person name="Seetharam A."/>
            <person name="Woodhouse M."/>
            <person name="Cannon E."/>
        </authorList>
    </citation>
    <scope>NUCLEOTIDE SEQUENCE [LARGE SCALE GENOMIC DNA]</scope>
    <source>
        <strain evidence="2">cv. B73</strain>
    </source>
</reference>